<evidence type="ECO:0000313" key="2">
    <source>
        <dbReference type="Proteomes" id="UP001497516"/>
    </source>
</evidence>
<protein>
    <recommendedName>
        <fullName evidence="3">Chromo domain-containing protein</fullName>
    </recommendedName>
</protein>
<reference evidence="1 2" key="1">
    <citation type="submission" date="2024-04" db="EMBL/GenBank/DDBJ databases">
        <authorList>
            <person name="Fracassetti M."/>
        </authorList>
    </citation>
    <scope>NUCLEOTIDE SEQUENCE [LARGE SCALE GENOMIC DNA]</scope>
</reference>
<proteinExistence type="predicted"/>
<gene>
    <name evidence="1" type="ORF">LTRI10_LOCUS41648</name>
</gene>
<dbReference type="EMBL" id="OZ034820">
    <property type="protein sequence ID" value="CAL1401600.1"/>
    <property type="molecule type" value="Genomic_DNA"/>
</dbReference>
<dbReference type="InterPro" id="IPR016197">
    <property type="entry name" value="Chromo-like_dom_sf"/>
</dbReference>
<keyword evidence="2" id="KW-1185">Reference proteome</keyword>
<dbReference type="AlphaFoldDB" id="A0AAV2FW35"/>
<dbReference type="SUPFAM" id="SSF54160">
    <property type="entry name" value="Chromo domain-like"/>
    <property type="match status" value="1"/>
</dbReference>
<evidence type="ECO:0000313" key="1">
    <source>
        <dbReference type="EMBL" id="CAL1401600.1"/>
    </source>
</evidence>
<accession>A0AAV2FW35</accession>
<organism evidence="1 2">
    <name type="scientific">Linum trigynum</name>
    <dbReference type="NCBI Taxonomy" id="586398"/>
    <lineage>
        <taxon>Eukaryota</taxon>
        <taxon>Viridiplantae</taxon>
        <taxon>Streptophyta</taxon>
        <taxon>Embryophyta</taxon>
        <taxon>Tracheophyta</taxon>
        <taxon>Spermatophyta</taxon>
        <taxon>Magnoliopsida</taxon>
        <taxon>eudicotyledons</taxon>
        <taxon>Gunneridae</taxon>
        <taxon>Pentapetalae</taxon>
        <taxon>rosids</taxon>
        <taxon>fabids</taxon>
        <taxon>Malpighiales</taxon>
        <taxon>Linaceae</taxon>
        <taxon>Linum</taxon>
    </lineage>
</organism>
<sequence>MGAVASRLSLPVKSKIHPVFQVSQLKLCCSIVPPAAMQLPTTDASGSLKLAPSHILARLFVKQGNQAVSQVLVQWSHQTAEDATWEDLAQLKNQFPAFPA</sequence>
<evidence type="ECO:0008006" key="3">
    <source>
        <dbReference type="Google" id="ProtNLM"/>
    </source>
</evidence>
<dbReference type="Proteomes" id="UP001497516">
    <property type="component" value="Chromosome 7"/>
</dbReference>
<name>A0AAV2FW35_9ROSI</name>